<gene>
    <name evidence="1" type="ORF">H9646_14095</name>
</gene>
<dbReference type="GO" id="GO:0051213">
    <property type="term" value="F:dioxygenase activity"/>
    <property type="evidence" value="ECO:0007669"/>
    <property type="project" value="UniProtKB-KW"/>
</dbReference>
<dbReference type="InterPro" id="IPR018724">
    <property type="entry name" value="2OG-Fe_dioxygenase"/>
</dbReference>
<dbReference type="RefSeq" id="WP_191723995.1">
    <property type="nucleotide sequence ID" value="NZ_JACSQK010000006.1"/>
</dbReference>
<keyword evidence="2" id="KW-1185">Reference proteome</keyword>
<dbReference type="Proteomes" id="UP000634919">
    <property type="component" value="Unassembled WGS sequence"/>
</dbReference>
<reference evidence="1 2" key="1">
    <citation type="submission" date="2020-08" db="EMBL/GenBank/DDBJ databases">
        <title>A Genomic Blueprint of the Chicken Gut Microbiome.</title>
        <authorList>
            <person name="Gilroy R."/>
            <person name="Ravi A."/>
            <person name="Getino M."/>
            <person name="Pursley I."/>
            <person name="Horton D.L."/>
            <person name="Alikhan N.-F."/>
            <person name="Baker D."/>
            <person name="Gharbi K."/>
            <person name="Hall N."/>
            <person name="Watson M."/>
            <person name="Adriaenssens E.M."/>
            <person name="Foster-Nyarko E."/>
            <person name="Jarju S."/>
            <person name="Secka A."/>
            <person name="Antonio M."/>
            <person name="Oren A."/>
            <person name="Chaudhuri R."/>
            <person name="La Ragione R.M."/>
            <person name="Hildebrand F."/>
            <person name="Pallen M.J."/>
        </authorList>
    </citation>
    <scope>NUCLEOTIDE SEQUENCE [LARGE SCALE GENOMIC DNA]</scope>
    <source>
        <strain evidence="1 2">Sa2CVA6</strain>
    </source>
</reference>
<comment type="caution">
    <text evidence="1">The sequence shown here is derived from an EMBL/GenBank/DDBJ whole genome shotgun (WGS) entry which is preliminary data.</text>
</comment>
<evidence type="ECO:0000313" key="1">
    <source>
        <dbReference type="EMBL" id="MBD7961604.1"/>
    </source>
</evidence>
<dbReference type="EMBL" id="JACSQK010000006">
    <property type="protein sequence ID" value="MBD7961604.1"/>
    <property type="molecule type" value="Genomic_DNA"/>
</dbReference>
<organism evidence="1 2">
    <name type="scientific">Comamonas avium</name>
    <dbReference type="NCBI Taxonomy" id="2762231"/>
    <lineage>
        <taxon>Bacteria</taxon>
        <taxon>Pseudomonadati</taxon>
        <taxon>Pseudomonadota</taxon>
        <taxon>Betaproteobacteria</taxon>
        <taxon>Burkholderiales</taxon>
        <taxon>Comamonadaceae</taxon>
        <taxon>Comamonas</taxon>
    </lineage>
</organism>
<keyword evidence="1" id="KW-0223">Dioxygenase</keyword>
<accession>A0ABR8SEQ9</accession>
<protein>
    <submittedName>
        <fullName evidence="1">2OG-Fe dioxygenase family protein</fullName>
    </submittedName>
</protein>
<proteinExistence type="predicted"/>
<name>A0ABR8SEQ9_9BURK</name>
<keyword evidence="1" id="KW-0560">Oxidoreductase</keyword>
<sequence>MAHVTFPPPYHSPNRVTEQLRDHGYVVLQPADTAAWLECDLAALLALTPDWESLPPDEFLKDGGRYRFRRHASFEVVGDTVTQVAHRAHWQPVKYNALHGGMERWFAPMHASTTQQAVWTQLVARLAHLSQQLCGKAMDTPCFVEAHQFRIDTADGIGRPTPEGAHRDGVDLVAVFLVGRRGVKGGETRVFEAQGPSGLRFTLTEPWSLMLLDDARMIHESTPIQPLGDAEHGARDTLVITCRGQGFQGDEGKKSG</sequence>
<evidence type="ECO:0000313" key="2">
    <source>
        <dbReference type="Proteomes" id="UP000634919"/>
    </source>
</evidence>
<dbReference type="Gene3D" id="2.60.120.620">
    <property type="entry name" value="q2cbj1_9rhob like domain"/>
    <property type="match status" value="1"/>
</dbReference>
<dbReference type="Pfam" id="PF10014">
    <property type="entry name" value="2OG-Fe_Oxy_2"/>
    <property type="match status" value="1"/>
</dbReference>